<name>A0A0B1KPG3_ECOLX</name>
<dbReference type="InterPro" id="IPR008861">
    <property type="entry name" value="GpX-like"/>
</dbReference>
<gene>
    <name evidence="1" type="ORF">WR15_16885</name>
</gene>
<dbReference type="PATRIC" id="fig|562.7396.peg.3320"/>
<dbReference type="AlphaFoldDB" id="A0A0B1KPG3"/>
<reference evidence="1 2" key="1">
    <citation type="submission" date="2015-07" db="EMBL/GenBank/DDBJ databases">
        <title>Genome sequences of 64 non-O157:H7 Shiga toxin-producing Escherichia coli strains.</title>
        <authorList>
            <person name="Gonzalez-Escalona N."/>
            <person name="Toro M."/>
            <person name="Timme R."/>
            <person name="Payne J."/>
        </authorList>
    </citation>
    <scope>NUCLEOTIDE SEQUENCE [LARGE SCALE GENOMIC DNA]</scope>
    <source>
        <strain evidence="1 2">CFSAN026843</strain>
    </source>
</reference>
<dbReference type="Proteomes" id="UP000037564">
    <property type="component" value="Unassembled WGS sequence"/>
</dbReference>
<sequence>MAKNWRTTDGDMLDDICQRHYGSAGLNQSLAAVLEANPGLADLGPVCPAGVEIVLPDWVYEPEVKETFQLWE</sequence>
<evidence type="ECO:0000313" key="2">
    <source>
        <dbReference type="Proteomes" id="UP000037564"/>
    </source>
</evidence>
<proteinExistence type="predicted"/>
<protein>
    <submittedName>
        <fullName evidence="1">Tail protein</fullName>
    </submittedName>
</protein>
<dbReference type="RefSeq" id="WP_040091449.1">
    <property type="nucleotide sequence ID" value="NZ_BFZV01000016.1"/>
</dbReference>
<dbReference type="Pfam" id="PF05489">
    <property type="entry name" value="Phage_tail_X"/>
    <property type="match status" value="1"/>
</dbReference>
<accession>A0A0B1KPG3</accession>
<dbReference type="EMBL" id="LGZN01000040">
    <property type="protein sequence ID" value="KNF67157.1"/>
    <property type="molecule type" value="Genomic_DNA"/>
</dbReference>
<evidence type="ECO:0000313" key="1">
    <source>
        <dbReference type="EMBL" id="KNF67157.1"/>
    </source>
</evidence>
<organism evidence="1 2">
    <name type="scientific">Escherichia coli</name>
    <dbReference type="NCBI Taxonomy" id="562"/>
    <lineage>
        <taxon>Bacteria</taxon>
        <taxon>Pseudomonadati</taxon>
        <taxon>Pseudomonadota</taxon>
        <taxon>Gammaproteobacteria</taxon>
        <taxon>Enterobacterales</taxon>
        <taxon>Enterobacteriaceae</taxon>
        <taxon>Escherichia</taxon>
    </lineage>
</organism>
<comment type="caution">
    <text evidence="1">The sequence shown here is derived from an EMBL/GenBank/DDBJ whole genome shotgun (WGS) entry which is preliminary data.</text>
</comment>